<sequence length="103" mass="10374">MNSKLIASTVIALSALTGASAFAQNAQYGEAALVFAPVASTSTVTRAQVKADYLNARQNGALAVSQEGAFAAAPAAASTMTRAEVRNDAVISARATQIGNSTI</sequence>
<organism evidence="2 3">
    <name type="scientific">Polaromonas aquatica</name>
    <dbReference type="NCBI Taxonomy" id="332657"/>
    <lineage>
        <taxon>Bacteria</taxon>
        <taxon>Pseudomonadati</taxon>
        <taxon>Pseudomonadota</taxon>
        <taxon>Betaproteobacteria</taxon>
        <taxon>Burkholderiales</taxon>
        <taxon>Comamonadaceae</taxon>
        <taxon>Polaromonas</taxon>
    </lineage>
</organism>
<reference evidence="3" key="1">
    <citation type="journal article" date="2019" name="Int. J. Syst. Evol. Microbiol.">
        <title>The Global Catalogue of Microorganisms (GCM) 10K type strain sequencing project: providing services to taxonomists for standard genome sequencing and annotation.</title>
        <authorList>
            <consortium name="The Broad Institute Genomics Platform"/>
            <consortium name="The Broad Institute Genome Sequencing Center for Infectious Disease"/>
            <person name="Wu L."/>
            <person name="Ma J."/>
        </authorList>
    </citation>
    <scope>NUCLEOTIDE SEQUENCE [LARGE SCALE GENOMIC DNA]</scope>
    <source>
        <strain evidence="3">CCUG 39402</strain>
    </source>
</reference>
<evidence type="ECO:0000313" key="3">
    <source>
        <dbReference type="Proteomes" id="UP001596270"/>
    </source>
</evidence>
<dbReference type="InterPro" id="IPR025421">
    <property type="entry name" value="DUF4148"/>
</dbReference>
<proteinExistence type="predicted"/>
<gene>
    <name evidence="2" type="ORF">ACFQND_05560</name>
</gene>
<keyword evidence="1" id="KW-0732">Signal</keyword>
<feature type="chain" id="PRO_5047540521" evidence="1">
    <location>
        <begin position="24"/>
        <end position="103"/>
    </location>
</feature>
<evidence type="ECO:0000313" key="2">
    <source>
        <dbReference type="EMBL" id="MFC6280696.1"/>
    </source>
</evidence>
<dbReference type="Proteomes" id="UP001596270">
    <property type="component" value="Unassembled WGS sequence"/>
</dbReference>
<keyword evidence="3" id="KW-1185">Reference proteome</keyword>
<dbReference type="Pfam" id="PF13663">
    <property type="entry name" value="DUF4148"/>
    <property type="match status" value="1"/>
</dbReference>
<feature type="signal peptide" evidence="1">
    <location>
        <begin position="1"/>
        <end position="23"/>
    </location>
</feature>
<accession>A0ABW1TSX5</accession>
<dbReference type="EMBL" id="JBHSRS010000013">
    <property type="protein sequence ID" value="MFC6280696.1"/>
    <property type="molecule type" value="Genomic_DNA"/>
</dbReference>
<protein>
    <submittedName>
        <fullName evidence="2">DUF4148 domain-containing protein</fullName>
    </submittedName>
</protein>
<comment type="caution">
    <text evidence="2">The sequence shown here is derived from an EMBL/GenBank/DDBJ whole genome shotgun (WGS) entry which is preliminary data.</text>
</comment>
<evidence type="ECO:0000256" key="1">
    <source>
        <dbReference type="SAM" id="SignalP"/>
    </source>
</evidence>
<dbReference type="RefSeq" id="WP_371435665.1">
    <property type="nucleotide sequence ID" value="NZ_JBHSRS010000013.1"/>
</dbReference>
<name>A0ABW1TSX5_9BURK</name>